<organism evidence="2 3">
    <name type="scientific">Penicillium patulum</name>
    <name type="common">Penicillium griseofulvum</name>
    <dbReference type="NCBI Taxonomy" id="5078"/>
    <lineage>
        <taxon>Eukaryota</taxon>
        <taxon>Fungi</taxon>
        <taxon>Dikarya</taxon>
        <taxon>Ascomycota</taxon>
        <taxon>Pezizomycotina</taxon>
        <taxon>Eurotiomycetes</taxon>
        <taxon>Eurotiomycetidae</taxon>
        <taxon>Eurotiales</taxon>
        <taxon>Aspergillaceae</taxon>
        <taxon>Penicillium</taxon>
    </lineage>
</organism>
<dbReference type="AlphaFoldDB" id="A0A135LZ59"/>
<evidence type="ECO:0000256" key="1">
    <source>
        <dbReference type="SAM" id="Phobius"/>
    </source>
</evidence>
<gene>
    <name evidence="2" type="ORF">PGRI_073960</name>
</gene>
<keyword evidence="1" id="KW-0472">Membrane</keyword>
<proteinExistence type="predicted"/>
<dbReference type="GO" id="GO:0003964">
    <property type="term" value="F:RNA-directed DNA polymerase activity"/>
    <property type="evidence" value="ECO:0007669"/>
    <property type="project" value="UniProtKB-KW"/>
</dbReference>
<reference evidence="2 3" key="1">
    <citation type="journal article" date="2016" name="BMC Genomics">
        <title>Genome sequencing and secondary metabolism of the postharvest pathogen Penicillium griseofulvum.</title>
        <authorList>
            <person name="Banani H."/>
            <person name="Marcet-Houben M."/>
            <person name="Ballester A.R."/>
            <person name="Abbruscato P."/>
            <person name="Gonzalez-Candelas L."/>
            <person name="Gabaldon T."/>
            <person name="Spadaro D."/>
        </authorList>
    </citation>
    <scope>NUCLEOTIDE SEQUENCE [LARGE SCALE GENOMIC DNA]</scope>
    <source>
        <strain evidence="2 3">PG3</strain>
    </source>
</reference>
<keyword evidence="1" id="KW-0812">Transmembrane</keyword>
<keyword evidence="2" id="KW-0808">Transferase</keyword>
<evidence type="ECO:0000313" key="2">
    <source>
        <dbReference type="EMBL" id="KXG54252.1"/>
    </source>
</evidence>
<keyword evidence="2" id="KW-0695">RNA-directed DNA polymerase</keyword>
<dbReference type="GeneID" id="63710410"/>
<dbReference type="OrthoDB" id="4363633at2759"/>
<keyword evidence="1" id="KW-1133">Transmembrane helix</keyword>
<feature type="transmembrane region" description="Helical" evidence="1">
    <location>
        <begin position="12"/>
        <end position="34"/>
    </location>
</feature>
<dbReference type="Proteomes" id="UP000070168">
    <property type="component" value="Unassembled WGS sequence"/>
</dbReference>
<comment type="caution">
    <text evidence="2">The sequence shown here is derived from an EMBL/GenBank/DDBJ whole genome shotgun (WGS) entry which is preliminary data.</text>
</comment>
<keyword evidence="3" id="KW-1185">Reference proteome</keyword>
<evidence type="ECO:0000313" key="3">
    <source>
        <dbReference type="Proteomes" id="UP000070168"/>
    </source>
</evidence>
<sequence>MFLPLCVRDQLYSIVVCDAVAIIASMTVMLPLAVKHWIFVHKDTEIPEYNTVIEPQRLGFGYQEPKIGIKGWVCQLEQALYDRRDSATLWNKELDTRLNRVDFYTLEDDVYVKGEDESVWSLLIHVDDFVAAAPIDEEVNQFFQLVKG</sequence>
<dbReference type="EMBL" id="LHQR01000013">
    <property type="protein sequence ID" value="KXG54252.1"/>
    <property type="molecule type" value="Genomic_DNA"/>
</dbReference>
<dbReference type="RefSeq" id="XP_040652787.1">
    <property type="nucleotide sequence ID" value="XM_040795110.1"/>
</dbReference>
<keyword evidence="2" id="KW-0548">Nucleotidyltransferase</keyword>
<name>A0A135LZ59_PENPA</name>
<accession>A0A135LZ59</accession>
<protein>
    <submittedName>
        <fullName evidence="2">Reverse transcriptase, RNA-dependent DNA polymerase</fullName>
    </submittedName>
</protein>
<dbReference type="STRING" id="5078.A0A135LZ59"/>